<dbReference type="eggNOG" id="COG0355">
    <property type="taxonomic scope" value="Bacteria"/>
</dbReference>
<dbReference type="AlphaFoldDB" id="Q3A082"/>
<dbReference type="NCBIfam" id="NF004871">
    <property type="entry name" value="PRK06228.1"/>
    <property type="match status" value="1"/>
</dbReference>
<evidence type="ECO:0000256" key="1">
    <source>
        <dbReference type="ARBA" id="ARBA00003543"/>
    </source>
</evidence>
<evidence type="ECO:0000256" key="4">
    <source>
        <dbReference type="ARBA" id="ARBA00022448"/>
    </source>
</evidence>
<dbReference type="GO" id="GO:0045259">
    <property type="term" value="C:proton-transporting ATP synthase complex"/>
    <property type="evidence" value="ECO:0007669"/>
    <property type="project" value="UniProtKB-KW"/>
</dbReference>
<dbReference type="Pfam" id="PF02823">
    <property type="entry name" value="ATP-synt_DE_N"/>
    <property type="match status" value="1"/>
</dbReference>
<dbReference type="InterPro" id="IPR024037">
    <property type="entry name" value="Alt_ATP_synth_F1_esu"/>
</dbReference>
<dbReference type="OrthoDB" id="8546953at2"/>
<reference evidence="9 10" key="2">
    <citation type="journal article" date="2012" name="BMC Genomics">
        <title>The genome of Pelobacter carbinolicus reveals surprising metabolic capabilities and physiological features.</title>
        <authorList>
            <person name="Aklujkar M."/>
            <person name="Haveman S.A."/>
            <person name="Didonato R.Jr."/>
            <person name="Chertkov O."/>
            <person name="Han C.S."/>
            <person name="Land M.L."/>
            <person name="Brown P."/>
            <person name="Lovley D.R."/>
        </authorList>
    </citation>
    <scope>NUCLEOTIDE SEQUENCE [LARGE SCALE GENOMIC DNA]</scope>
    <source>
        <strain evidence="10">DSM 2380 / NBRC 103641 / GraBd1</strain>
    </source>
</reference>
<dbReference type="STRING" id="338963.Pcar_2990"/>
<dbReference type="GO" id="GO:0012505">
    <property type="term" value="C:endomembrane system"/>
    <property type="evidence" value="ECO:0007669"/>
    <property type="project" value="UniProtKB-SubCell"/>
</dbReference>
<name>Q3A082_SYNC1</name>
<keyword evidence="5" id="KW-0406">Ion transport</keyword>
<keyword evidence="4" id="KW-0813">Transport</keyword>
<evidence type="ECO:0000256" key="6">
    <source>
        <dbReference type="ARBA" id="ARBA00023136"/>
    </source>
</evidence>
<evidence type="ECO:0000256" key="7">
    <source>
        <dbReference type="ARBA" id="ARBA00023196"/>
    </source>
</evidence>
<dbReference type="InterPro" id="IPR036771">
    <property type="entry name" value="ATPsynth_dsu/esu_N"/>
</dbReference>
<keyword evidence="6" id="KW-0472">Membrane</keyword>
<dbReference type="CDD" id="cd12152">
    <property type="entry name" value="F1-ATPase_delta"/>
    <property type="match status" value="1"/>
</dbReference>
<sequence>MRLRVQTPAERILDCPVTKVVAEGLNGSFCLRPRHVDLVSAVVPGLFYYETAEGQGHYIALDRGLLVKRETLVSVSVRNAVAAGELEDLLEVVQLRFKALDEQERVVRSAVARLESDFLRRFMELS</sequence>
<comment type="function">
    <text evidence="1">Produces ATP from ADP in the presence of a proton gradient across the membrane.</text>
</comment>
<protein>
    <submittedName>
        <fullName evidence="9">ATP synthase N, epsilon subunit</fullName>
    </submittedName>
</protein>
<keyword evidence="7" id="KW-0066">ATP synthesis</keyword>
<dbReference type="NCBIfam" id="TIGR03166">
    <property type="entry name" value="alt_F1F0_F1_eps"/>
    <property type="match status" value="1"/>
</dbReference>
<dbReference type="InterPro" id="IPR001469">
    <property type="entry name" value="ATP_synth_F1_dsu/esu"/>
</dbReference>
<proteinExistence type="inferred from homology"/>
<dbReference type="InterPro" id="IPR020546">
    <property type="entry name" value="ATP_synth_F1_dsu/esu_N"/>
</dbReference>
<evidence type="ECO:0000256" key="5">
    <source>
        <dbReference type="ARBA" id="ARBA00023065"/>
    </source>
</evidence>
<comment type="subcellular location">
    <subcellularLocation>
        <location evidence="2">Endomembrane system</location>
        <topology evidence="2">Peripheral membrane protein</topology>
    </subcellularLocation>
</comment>
<dbReference type="GO" id="GO:0046933">
    <property type="term" value="F:proton-transporting ATP synthase activity, rotational mechanism"/>
    <property type="evidence" value="ECO:0007669"/>
    <property type="project" value="InterPro"/>
</dbReference>
<evidence type="ECO:0000313" key="10">
    <source>
        <dbReference type="Proteomes" id="UP000002534"/>
    </source>
</evidence>
<evidence type="ECO:0000256" key="3">
    <source>
        <dbReference type="ARBA" id="ARBA00005712"/>
    </source>
</evidence>
<dbReference type="Proteomes" id="UP000002534">
    <property type="component" value="Chromosome"/>
</dbReference>
<accession>Q3A082</accession>
<reference evidence="10" key="1">
    <citation type="submission" date="2005-10" db="EMBL/GenBank/DDBJ databases">
        <title>Complete sequence of Pelobacter carbinolicus DSM 2380.</title>
        <authorList>
            <person name="Copeland A."/>
            <person name="Lucas S."/>
            <person name="Lapidus A."/>
            <person name="Barry K."/>
            <person name="Detter J.C."/>
            <person name="Glavina T."/>
            <person name="Hammon N."/>
            <person name="Israni S."/>
            <person name="Pitluck S."/>
            <person name="Chertkov O."/>
            <person name="Schmutz J."/>
            <person name="Larimer F."/>
            <person name="Land M."/>
            <person name="Kyrpides N."/>
            <person name="Ivanova N."/>
            <person name="Richardson P."/>
        </authorList>
    </citation>
    <scope>NUCLEOTIDE SEQUENCE [LARGE SCALE GENOMIC DNA]</scope>
    <source>
        <strain evidence="10">DSM 2380 / NBRC 103641 / GraBd1</strain>
    </source>
</reference>
<keyword evidence="10" id="KW-1185">Reference proteome</keyword>
<comment type="similarity">
    <text evidence="3">Belongs to the ATPase epsilon chain family.</text>
</comment>
<dbReference type="HOGENOM" id="CLU_149174_0_0_7"/>
<gene>
    <name evidence="9" type="primary">atpC-2</name>
    <name evidence="9" type="ordered locus">Pcar_2990</name>
</gene>
<dbReference type="KEGG" id="pca:Pcar_2990"/>
<dbReference type="SUPFAM" id="SSF51344">
    <property type="entry name" value="Epsilon subunit of F1F0-ATP synthase N-terminal domain"/>
    <property type="match status" value="1"/>
</dbReference>
<dbReference type="RefSeq" id="WP_011342778.1">
    <property type="nucleotide sequence ID" value="NC_007498.2"/>
</dbReference>
<evidence type="ECO:0000313" key="9">
    <source>
        <dbReference type="EMBL" id="ABA90225.1"/>
    </source>
</evidence>
<dbReference type="EMBL" id="CP000142">
    <property type="protein sequence ID" value="ABA90225.1"/>
    <property type="molecule type" value="Genomic_DNA"/>
</dbReference>
<keyword evidence="7" id="KW-0139">CF(1)</keyword>
<feature type="domain" description="ATP synthase F1 complex delta/epsilon subunit N-terminal" evidence="8">
    <location>
        <begin position="1"/>
        <end position="80"/>
    </location>
</feature>
<dbReference type="Gene3D" id="2.60.15.10">
    <property type="entry name" value="F0F1 ATP synthase delta/epsilon subunit, N-terminal"/>
    <property type="match status" value="1"/>
</dbReference>
<organism evidence="9 10">
    <name type="scientific">Syntrophotalea carbinolica (strain DSM 2380 / NBRC 103641 / GraBd1)</name>
    <name type="common">Pelobacter carbinolicus</name>
    <dbReference type="NCBI Taxonomy" id="338963"/>
    <lineage>
        <taxon>Bacteria</taxon>
        <taxon>Pseudomonadati</taxon>
        <taxon>Thermodesulfobacteriota</taxon>
        <taxon>Desulfuromonadia</taxon>
        <taxon>Desulfuromonadales</taxon>
        <taxon>Syntrophotaleaceae</taxon>
        <taxon>Syntrophotalea</taxon>
    </lineage>
</organism>
<evidence type="ECO:0000259" key="8">
    <source>
        <dbReference type="Pfam" id="PF02823"/>
    </source>
</evidence>
<evidence type="ECO:0000256" key="2">
    <source>
        <dbReference type="ARBA" id="ARBA00004184"/>
    </source>
</evidence>